<protein>
    <submittedName>
        <fullName evidence="1">Uncharacterized protein</fullName>
    </submittedName>
</protein>
<dbReference type="AlphaFoldDB" id="A0A445GVE7"/>
<organism evidence="1 2">
    <name type="scientific">Glycine soja</name>
    <name type="common">Wild soybean</name>
    <dbReference type="NCBI Taxonomy" id="3848"/>
    <lineage>
        <taxon>Eukaryota</taxon>
        <taxon>Viridiplantae</taxon>
        <taxon>Streptophyta</taxon>
        <taxon>Embryophyta</taxon>
        <taxon>Tracheophyta</taxon>
        <taxon>Spermatophyta</taxon>
        <taxon>Magnoliopsida</taxon>
        <taxon>eudicotyledons</taxon>
        <taxon>Gunneridae</taxon>
        <taxon>Pentapetalae</taxon>
        <taxon>rosids</taxon>
        <taxon>fabids</taxon>
        <taxon>Fabales</taxon>
        <taxon>Fabaceae</taxon>
        <taxon>Papilionoideae</taxon>
        <taxon>50 kb inversion clade</taxon>
        <taxon>NPAAA clade</taxon>
        <taxon>indigoferoid/millettioid clade</taxon>
        <taxon>Phaseoleae</taxon>
        <taxon>Glycine</taxon>
        <taxon>Glycine subgen. Soja</taxon>
    </lineage>
</organism>
<proteinExistence type="predicted"/>
<dbReference type="Proteomes" id="UP000289340">
    <property type="component" value="Chromosome 15"/>
</dbReference>
<evidence type="ECO:0000313" key="2">
    <source>
        <dbReference type="Proteomes" id="UP000289340"/>
    </source>
</evidence>
<gene>
    <name evidence="1" type="ORF">D0Y65_041331</name>
</gene>
<dbReference type="EMBL" id="QZWG01000015">
    <property type="protein sequence ID" value="RZB65239.1"/>
    <property type="molecule type" value="Genomic_DNA"/>
</dbReference>
<reference evidence="1 2" key="1">
    <citation type="submission" date="2018-09" db="EMBL/GenBank/DDBJ databases">
        <title>A high-quality reference genome of wild soybean provides a powerful tool to mine soybean genomes.</title>
        <authorList>
            <person name="Xie M."/>
            <person name="Chung C.Y.L."/>
            <person name="Li M.-W."/>
            <person name="Wong F.-L."/>
            <person name="Chan T.-F."/>
            <person name="Lam H.-M."/>
        </authorList>
    </citation>
    <scope>NUCLEOTIDE SEQUENCE [LARGE SCALE GENOMIC DNA]</scope>
    <source>
        <strain evidence="2">cv. W05</strain>
        <tissue evidence="1">Hypocotyl of etiolated seedlings</tissue>
    </source>
</reference>
<accession>A0A445GVE7</accession>
<comment type="caution">
    <text evidence="1">The sequence shown here is derived from an EMBL/GenBank/DDBJ whole genome shotgun (WGS) entry which is preliminary data.</text>
</comment>
<name>A0A445GVE7_GLYSO</name>
<keyword evidence="2" id="KW-1185">Reference proteome</keyword>
<evidence type="ECO:0000313" key="1">
    <source>
        <dbReference type="EMBL" id="RZB65239.1"/>
    </source>
</evidence>
<sequence>MLTIIRTLLENLVLRSMCSNNVLIIVDIINCTLVGKTLNQIHNTTFCKKLVLWHSNGVARIILGCGDVDKRKIKGAVGVAIACLSSVAAGNVGVTLLPCREGFHESVFKLQENISHHQQDFCNSGYASVEHHERVLRMLNFGRLNVSSMPVKWYTMPKKFCITG</sequence>